<sequence>MTIDELRCALRGVAAYRHIVDAPLMGLTLELLDRLASGDGTGAVERYARLFYELRQADCSGLGMWLHDQLRYQESPYARLVERGGEDPALEEAARRDVETFTLLSELDCDAVLREIGTQAPREFSRVLANLPRWRGGCPFTFQGLTAFYQANGAGVFARYHAFLWEDGALRPVEQPDCPGPGEMIGYELQRDQVVANTRAMLEGNLVNNVLLYGDSGTGKSATVKSLLSLPGFEDLRLIEVQKEELGGMPELIRTLAGRRRKFILFIDDLAFDQDDRTYSVLKTILEGGLERRPSNVAVYATSNRRHLVRQTFSDRAGDEVDASETIQEKTSLSDRFGLRIPYLALNKIEFLALVDRMAEQAGIASGGEALHAAALRWEMRHPGRTPRTAKQFIASLSL</sequence>
<dbReference type="CDD" id="cd00009">
    <property type="entry name" value="AAA"/>
    <property type="match status" value="1"/>
</dbReference>
<comment type="caution">
    <text evidence="1">The sequence shown here is derived from an EMBL/GenBank/DDBJ whole genome shotgun (WGS) entry which is preliminary data.</text>
</comment>
<dbReference type="InterPro" id="IPR027417">
    <property type="entry name" value="P-loop_NTPase"/>
</dbReference>
<dbReference type="SUPFAM" id="SSF52540">
    <property type="entry name" value="P-loop containing nucleoside triphosphate hydrolases"/>
    <property type="match status" value="1"/>
</dbReference>
<organism evidence="1 2">
    <name type="scientific">Lawsonibacter hominis</name>
    <dbReference type="NCBI Taxonomy" id="2763053"/>
    <lineage>
        <taxon>Bacteria</taxon>
        <taxon>Bacillati</taxon>
        <taxon>Bacillota</taxon>
        <taxon>Clostridia</taxon>
        <taxon>Eubacteriales</taxon>
        <taxon>Oscillospiraceae</taxon>
        <taxon>Lawsonibacter</taxon>
    </lineage>
</organism>
<dbReference type="AlphaFoldDB" id="A0A8J6MA09"/>
<dbReference type="InterPro" id="IPR008533">
    <property type="entry name" value="DUF815"/>
</dbReference>
<keyword evidence="2" id="KW-1185">Reference proteome</keyword>
<evidence type="ECO:0000313" key="2">
    <source>
        <dbReference type="Proteomes" id="UP000661435"/>
    </source>
</evidence>
<proteinExistence type="predicted"/>
<dbReference type="GO" id="GO:0005524">
    <property type="term" value="F:ATP binding"/>
    <property type="evidence" value="ECO:0007669"/>
    <property type="project" value="UniProtKB-KW"/>
</dbReference>
<dbReference type="PANTHER" id="PTHR42935:SF1">
    <property type="entry name" value="SLR0930 PROTEIN"/>
    <property type="match status" value="1"/>
</dbReference>
<reference evidence="1" key="1">
    <citation type="submission" date="2020-08" db="EMBL/GenBank/DDBJ databases">
        <title>Genome public.</title>
        <authorList>
            <person name="Liu C."/>
            <person name="Sun Q."/>
        </authorList>
    </citation>
    <scope>NUCLEOTIDE SEQUENCE</scope>
    <source>
        <strain evidence="1">NSJ-51</strain>
    </source>
</reference>
<gene>
    <name evidence="1" type="ORF">H8S57_08695</name>
</gene>
<dbReference type="RefSeq" id="WP_186907696.1">
    <property type="nucleotide sequence ID" value="NZ_JACOPP010000010.1"/>
</dbReference>
<dbReference type="Gene3D" id="3.40.50.300">
    <property type="entry name" value="P-loop containing nucleotide triphosphate hydrolases"/>
    <property type="match status" value="1"/>
</dbReference>
<keyword evidence="1" id="KW-0067">ATP-binding</keyword>
<protein>
    <submittedName>
        <fullName evidence="1">ATP-binding protein</fullName>
    </submittedName>
</protein>
<dbReference type="PANTHER" id="PTHR42935">
    <property type="entry name" value="SLR0930 PROTEIN"/>
    <property type="match status" value="1"/>
</dbReference>
<dbReference type="EMBL" id="JACOPP010000010">
    <property type="protein sequence ID" value="MBC5733805.1"/>
    <property type="molecule type" value="Genomic_DNA"/>
</dbReference>
<evidence type="ECO:0000313" key="1">
    <source>
        <dbReference type="EMBL" id="MBC5733805.1"/>
    </source>
</evidence>
<accession>A0A8J6MA09</accession>
<dbReference type="Proteomes" id="UP000661435">
    <property type="component" value="Unassembled WGS sequence"/>
</dbReference>
<keyword evidence="1" id="KW-0547">Nucleotide-binding</keyword>
<name>A0A8J6MA09_9FIRM</name>
<dbReference type="Pfam" id="PF05673">
    <property type="entry name" value="DUF815"/>
    <property type="match status" value="1"/>
</dbReference>